<name>A0AAF0CQJ2_9BACT</name>
<dbReference type="InterPro" id="IPR004841">
    <property type="entry name" value="AA-permease/SLC12A_dom"/>
</dbReference>
<feature type="transmembrane region" description="Helical" evidence="7">
    <location>
        <begin position="193"/>
        <end position="215"/>
    </location>
</feature>
<feature type="transmembrane region" description="Helical" evidence="7">
    <location>
        <begin position="49"/>
        <end position="70"/>
    </location>
</feature>
<feature type="transmembrane region" description="Helical" evidence="7">
    <location>
        <begin position="344"/>
        <end position="367"/>
    </location>
</feature>
<sequence length="728" mass="78881">METAARKASEPIKFGTFGGVFVPNVLTILGVIMFLRTGWVVGQAGLKDALIILLIANAITLLTSLSLSAISTNIRVKGGGAYYLISRNLGLEIGGSVGLPLFLAQAVSVAFYIIGFAESLEFLFPELPTRIVTIVTLLVIFAVAWGGADIAVKAQYFILGALGLAVVSFFLGWTPIPAWSANFAPGYTEGLGFWAVFAIFFPAVTGIMSGVSMSGDLKDPSKSVPKGTILAVIVCFVVYAAQMIWLSVHASREELVTNTLVMQRIAVVGPLIFVGLWAATLSSALASLLAAPRTLQALAQDHVVPFALGKGHGAANEPRMALVVSALLAGLCLMAGKLDVIAPVISMFFLTTYGTVNLVAGLSALAANPSYRPTFRVHWLPCLAGAAGCLFAMFLLSPLATIVAVGCIVGLYLLLKSRQYQTAWGDERSGIWFSLARFGLLKLAASRQHVRNWRPVILVLVGNPTNRLALVELANRLEARRGFLFLAQIVTGDWQKLLPRQRKLQRQLEDFIRESRLSAVGKTVLADTFEHGVSTLLQVAGVGALEPNTVLMGWSEDNLREEAFIGSVRRILELERNLLIFAEAELPDYKLERVIDVWWRARANGSFMLTLAHLWQQGVAGKPFRLRVRRIIESEGGRAEIEAAMKELVRATRFEAEIDIIVDTGLPYDVIARESEMSALCFVGVALDHAGHVENPLEGLKPLVNSLKGGIVLAKSWEDLHAHETSDD</sequence>
<dbReference type="PANTHER" id="PTHR11827">
    <property type="entry name" value="SOLUTE CARRIER FAMILY 12, CATION COTRANSPORTERS"/>
    <property type="match status" value="1"/>
</dbReference>
<keyword evidence="3" id="KW-0813">Transport</keyword>
<dbReference type="EMBL" id="CP119075">
    <property type="protein sequence ID" value="WED66230.1"/>
    <property type="molecule type" value="Genomic_DNA"/>
</dbReference>
<evidence type="ECO:0000256" key="1">
    <source>
        <dbReference type="ARBA" id="ARBA00004141"/>
    </source>
</evidence>
<dbReference type="PANTHER" id="PTHR11827:SF72">
    <property type="entry name" value="GH08340P"/>
    <property type="match status" value="1"/>
</dbReference>
<dbReference type="Proteomes" id="UP001218638">
    <property type="component" value="Chromosome"/>
</dbReference>
<dbReference type="GO" id="GO:0016020">
    <property type="term" value="C:membrane"/>
    <property type="evidence" value="ECO:0007669"/>
    <property type="project" value="UniProtKB-SubCell"/>
</dbReference>
<proteinExistence type="inferred from homology"/>
<dbReference type="RefSeq" id="WP_330928489.1">
    <property type="nucleotide sequence ID" value="NZ_CP119075.1"/>
</dbReference>
<evidence type="ECO:0000256" key="6">
    <source>
        <dbReference type="ARBA" id="ARBA00023136"/>
    </source>
</evidence>
<feature type="domain" description="SLC12A transporter C-terminal" evidence="9">
    <location>
        <begin position="467"/>
        <end position="557"/>
    </location>
</feature>
<dbReference type="InterPro" id="IPR018491">
    <property type="entry name" value="SLC12_C"/>
</dbReference>
<feature type="transmembrane region" description="Helical" evidence="7">
    <location>
        <begin position="12"/>
        <end position="37"/>
    </location>
</feature>
<dbReference type="Pfam" id="PF00324">
    <property type="entry name" value="AA_permease"/>
    <property type="match status" value="1"/>
</dbReference>
<evidence type="ECO:0000256" key="3">
    <source>
        <dbReference type="ARBA" id="ARBA00022448"/>
    </source>
</evidence>
<feature type="transmembrane region" description="Helical" evidence="7">
    <location>
        <begin position="265"/>
        <end position="290"/>
    </location>
</feature>
<evidence type="ECO:0008006" key="12">
    <source>
        <dbReference type="Google" id="ProtNLM"/>
    </source>
</evidence>
<keyword evidence="11" id="KW-1185">Reference proteome</keyword>
<dbReference type="Pfam" id="PF03522">
    <property type="entry name" value="SLC12"/>
    <property type="match status" value="1"/>
</dbReference>
<evidence type="ECO:0000256" key="7">
    <source>
        <dbReference type="SAM" id="Phobius"/>
    </source>
</evidence>
<comment type="similarity">
    <text evidence="2">Belongs to the SLC12A transporter family.</text>
</comment>
<dbReference type="FunFam" id="1.20.1740.10:FF:000013">
    <property type="entry name" value="Solute carrier family 12 member"/>
    <property type="match status" value="1"/>
</dbReference>
<evidence type="ECO:0000259" key="9">
    <source>
        <dbReference type="Pfam" id="PF03522"/>
    </source>
</evidence>
<dbReference type="KEGG" id="slom:PXH66_05140"/>
<comment type="subcellular location">
    <subcellularLocation>
        <location evidence="1">Membrane</location>
        <topology evidence="1">Multi-pass membrane protein</topology>
    </subcellularLocation>
</comment>
<dbReference type="AlphaFoldDB" id="A0AAF0CQJ2"/>
<dbReference type="Gene3D" id="1.20.1740.10">
    <property type="entry name" value="Amino acid/polyamine transporter I"/>
    <property type="match status" value="1"/>
</dbReference>
<keyword evidence="6 7" id="KW-0472">Membrane</keyword>
<dbReference type="GO" id="GO:0015377">
    <property type="term" value="F:chloride:monoatomic cation symporter activity"/>
    <property type="evidence" value="ECO:0007669"/>
    <property type="project" value="InterPro"/>
</dbReference>
<keyword evidence="5 7" id="KW-1133">Transmembrane helix</keyword>
<feature type="transmembrane region" description="Helical" evidence="7">
    <location>
        <begin position="154"/>
        <end position="173"/>
    </location>
</feature>
<organism evidence="10 11">
    <name type="scientific">Synoicihabitans lomoniglobus</name>
    <dbReference type="NCBI Taxonomy" id="2909285"/>
    <lineage>
        <taxon>Bacteria</taxon>
        <taxon>Pseudomonadati</taxon>
        <taxon>Verrucomicrobiota</taxon>
        <taxon>Opitutia</taxon>
        <taxon>Opitutales</taxon>
        <taxon>Opitutaceae</taxon>
        <taxon>Synoicihabitans</taxon>
    </lineage>
</organism>
<evidence type="ECO:0000259" key="8">
    <source>
        <dbReference type="Pfam" id="PF00324"/>
    </source>
</evidence>
<evidence type="ECO:0000313" key="10">
    <source>
        <dbReference type="EMBL" id="WED66230.1"/>
    </source>
</evidence>
<feature type="domain" description="Amino acid permease/ SLC12A" evidence="8">
    <location>
        <begin position="19"/>
        <end position="458"/>
    </location>
</feature>
<feature type="transmembrane region" description="Helical" evidence="7">
    <location>
        <begin position="379"/>
        <end position="412"/>
    </location>
</feature>
<gene>
    <name evidence="10" type="ORF">PXH66_05140</name>
</gene>
<evidence type="ECO:0000256" key="5">
    <source>
        <dbReference type="ARBA" id="ARBA00022989"/>
    </source>
</evidence>
<feature type="transmembrane region" description="Helical" evidence="7">
    <location>
        <begin position="91"/>
        <end position="115"/>
    </location>
</feature>
<accession>A0AAF0CQJ2</accession>
<dbReference type="InterPro" id="IPR004842">
    <property type="entry name" value="SLC12A_fam"/>
</dbReference>
<evidence type="ECO:0000256" key="4">
    <source>
        <dbReference type="ARBA" id="ARBA00022692"/>
    </source>
</evidence>
<evidence type="ECO:0000313" key="11">
    <source>
        <dbReference type="Proteomes" id="UP001218638"/>
    </source>
</evidence>
<feature type="transmembrane region" description="Helical" evidence="7">
    <location>
        <begin position="127"/>
        <end position="147"/>
    </location>
</feature>
<feature type="transmembrane region" description="Helical" evidence="7">
    <location>
        <begin position="227"/>
        <end position="245"/>
    </location>
</feature>
<keyword evidence="4 7" id="KW-0812">Transmembrane</keyword>
<reference evidence="10" key="1">
    <citation type="submission" date="2023-03" db="EMBL/GenBank/DDBJ databases">
        <title>Lomoglobus Profundus gen. nov., sp. nov., a novel member of the phylum Verrucomicrobia, isolated from deep-marine sediment of South China Sea.</title>
        <authorList>
            <person name="Ahmad T."/>
            <person name="Ishaq S.E."/>
            <person name="Wang F."/>
        </authorList>
    </citation>
    <scope>NUCLEOTIDE SEQUENCE</scope>
    <source>
        <strain evidence="10">LMO-M01</strain>
    </source>
</reference>
<evidence type="ECO:0000256" key="2">
    <source>
        <dbReference type="ARBA" id="ARBA00010593"/>
    </source>
</evidence>
<protein>
    <recommendedName>
        <fullName evidence="12">Na-K-Cl cotransporter</fullName>
    </recommendedName>
</protein>